<evidence type="ECO:0000259" key="9">
    <source>
        <dbReference type="PROSITE" id="PS50195"/>
    </source>
</evidence>
<dbReference type="PROSITE" id="PS50002">
    <property type="entry name" value="SH3"/>
    <property type="match status" value="1"/>
</dbReference>
<dbReference type="PANTHER" id="PTHR45827">
    <property type="entry name" value="SORTING NEXIN"/>
    <property type="match status" value="1"/>
</dbReference>
<protein>
    <submittedName>
        <fullName evidence="10">Putative sorting nexin</fullName>
    </submittedName>
</protein>
<keyword evidence="4" id="KW-0472">Membrane</keyword>
<dbReference type="SMART" id="SM00326">
    <property type="entry name" value="SH3"/>
    <property type="match status" value="1"/>
</dbReference>
<evidence type="ECO:0000256" key="6">
    <source>
        <dbReference type="PROSITE-ProRule" id="PRU00192"/>
    </source>
</evidence>
<name>A0A2R5LAT8_9ACAR</name>
<dbReference type="Gene3D" id="1.20.1270.60">
    <property type="entry name" value="Arfaptin homology (AH) domain/BAR domain"/>
    <property type="match status" value="1"/>
</dbReference>
<reference evidence="10" key="1">
    <citation type="submission" date="2018-03" db="EMBL/GenBank/DDBJ databases">
        <title>The relapsing fever spirochete Borrelia turicatae persists in the highly oxidative environment of its soft-bodied tick vector.</title>
        <authorList>
            <person name="Bourret T.J."/>
            <person name="Boyle W.K."/>
            <person name="Valenzuela J.G."/>
            <person name="Oliveira F."/>
            <person name="Lopez J.E."/>
        </authorList>
    </citation>
    <scope>NUCLEOTIDE SEQUENCE</scope>
    <source>
        <strain evidence="10">Kansas strain/isolate</strain>
        <tissue evidence="10">Salivary glands</tissue>
    </source>
</reference>
<dbReference type="Gene3D" id="3.30.1520.10">
    <property type="entry name" value="Phox-like domain"/>
    <property type="match status" value="1"/>
</dbReference>
<proteinExistence type="inferred from homology"/>
<dbReference type="GO" id="GO:0005886">
    <property type="term" value="C:plasma membrane"/>
    <property type="evidence" value="ECO:0007669"/>
    <property type="project" value="TreeGrafter"/>
</dbReference>
<dbReference type="SMART" id="SM00312">
    <property type="entry name" value="PX"/>
    <property type="match status" value="1"/>
</dbReference>
<dbReference type="Pfam" id="PF00787">
    <property type="entry name" value="PX"/>
    <property type="match status" value="1"/>
</dbReference>
<dbReference type="SUPFAM" id="SSF50044">
    <property type="entry name" value="SH3-domain"/>
    <property type="match status" value="1"/>
</dbReference>
<keyword evidence="3 6" id="KW-0728">SH3 domain</keyword>
<dbReference type="InterPro" id="IPR001452">
    <property type="entry name" value="SH3_domain"/>
</dbReference>
<dbReference type="EMBL" id="GGLE01002449">
    <property type="protein sequence ID" value="MBY06575.1"/>
    <property type="molecule type" value="Transcribed_RNA"/>
</dbReference>
<feature type="compositionally biased region" description="Acidic residues" evidence="7">
    <location>
        <begin position="95"/>
        <end position="108"/>
    </location>
</feature>
<dbReference type="Pfam" id="PF14604">
    <property type="entry name" value="SH3_9"/>
    <property type="match status" value="1"/>
</dbReference>
<dbReference type="PROSITE" id="PS50195">
    <property type="entry name" value="PX"/>
    <property type="match status" value="1"/>
</dbReference>
<dbReference type="GO" id="GO:0030659">
    <property type="term" value="C:cytoplasmic vesicle membrane"/>
    <property type="evidence" value="ECO:0007669"/>
    <property type="project" value="UniProtKB-SubCell"/>
</dbReference>
<evidence type="ECO:0000259" key="8">
    <source>
        <dbReference type="PROSITE" id="PS50002"/>
    </source>
</evidence>
<dbReference type="InterPro" id="IPR019497">
    <property type="entry name" value="Sorting_nexin_WASP-bd-dom"/>
</dbReference>
<evidence type="ECO:0000256" key="1">
    <source>
        <dbReference type="ARBA" id="ARBA00004156"/>
    </source>
</evidence>
<evidence type="ECO:0000256" key="4">
    <source>
        <dbReference type="ARBA" id="ARBA00023136"/>
    </source>
</evidence>
<evidence type="ECO:0000256" key="2">
    <source>
        <dbReference type="ARBA" id="ARBA00010883"/>
    </source>
</evidence>
<organism evidence="10">
    <name type="scientific">Ornithodoros turicata</name>
    <dbReference type="NCBI Taxonomy" id="34597"/>
    <lineage>
        <taxon>Eukaryota</taxon>
        <taxon>Metazoa</taxon>
        <taxon>Ecdysozoa</taxon>
        <taxon>Arthropoda</taxon>
        <taxon>Chelicerata</taxon>
        <taxon>Arachnida</taxon>
        <taxon>Acari</taxon>
        <taxon>Parasitiformes</taxon>
        <taxon>Ixodida</taxon>
        <taxon>Ixodoidea</taxon>
        <taxon>Argasidae</taxon>
        <taxon>Ornithodorinae</taxon>
        <taxon>Ornithodoros</taxon>
    </lineage>
</organism>
<evidence type="ECO:0000256" key="7">
    <source>
        <dbReference type="SAM" id="MobiDB-lite"/>
    </source>
</evidence>
<dbReference type="GO" id="GO:0006897">
    <property type="term" value="P:endocytosis"/>
    <property type="evidence" value="ECO:0007669"/>
    <property type="project" value="TreeGrafter"/>
</dbReference>
<dbReference type="PANTHER" id="PTHR45827:SF1">
    <property type="entry name" value="SORTING NEXIN"/>
    <property type="match status" value="1"/>
</dbReference>
<dbReference type="GO" id="GO:0035091">
    <property type="term" value="F:phosphatidylinositol binding"/>
    <property type="evidence" value="ECO:0007669"/>
    <property type="project" value="InterPro"/>
</dbReference>
<evidence type="ECO:0000256" key="5">
    <source>
        <dbReference type="ARBA" id="ARBA00023329"/>
    </source>
</evidence>
<feature type="domain" description="PX" evidence="9">
    <location>
        <begin position="203"/>
        <end position="313"/>
    </location>
</feature>
<comment type="similarity">
    <text evidence="2">Belongs to the sorting nexin family.</text>
</comment>
<dbReference type="SUPFAM" id="SSF64268">
    <property type="entry name" value="PX domain"/>
    <property type="match status" value="1"/>
</dbReference>
<dbReference type="FunFam" id="3.30.1520.10:FF:000004">
    <property type="entry name" value="Sorting nexin"/>
    <property type="match status" value="1"/>
</dbReference>
<sequence>MEGGGLQAKALYDFEPQAPGEIGIWANETVTVINKDVGEGWCEGINSRGETGLFPENYIELISSPPPPSMPPPPLPHMYTEKDTTSTSAPPTFDNGDDWDDDWDDDDSNQGSQDLNQHPQLSGPGNFGLSLPNRPTLSDIGSKGDQSTKSGTVKRFNRFSNFVKSGGEAWLLGSIKPQPNSLDAVQIMEHEGEMVWSPNKNPYLCEVSSPKKESKLKGLKSFIAYQITPSFNQIPVSRRYKHFDWLHERLQEKFSLIPVPPLPDKQISGRYAEEFIEHRMALLQLWVSRICRHPVLSQCSVWMHFLTCRDDKQWKLGKRKAEKDDLLGAHVFAVIQCPQSPLEPARIERCMEAFSKFSEKMDVGVNSLYKTAHNQMKKCSQHYKQECLKIANSLGELVQAFELDKTQRSTQLTEALKHTGDTYRSVGDMYENKLKHCFEAMGDVLYEYKGILAVWPEVISYHKSFLNKNREYHKLRDEAKLSADELDGINQRTDVVSFATMAEISHFQQERVLDFNAMMYKFLGGQIEFYEEVVRNLRETQQHFAPPQ</sequence>
<feature type="compositionally biased region" description="Pro residues" evidence="7">
    <location>
        <begin position="64"/>
        <end position="76"/>
    </location>
</feature>
<dbReference type="GO" id="GO:0097320">
    <property type="term" value="P:plasma membrane tubulation"/>
    <property type="evidence" value="ECO:0007669"/>
    <property type="project" value="TreeGrafter"/>
</dbReference>
<dbReference type="GO" id="GO:0016197">
    <property type="term" value="P:endosomal transport"/>
    <property type="evidence" value="ECO:0007669"/>
    <property type="project" value="TreeGrafter"/>
</dbReference>
<feature type="domain" description="SH3" evidence="8">
    <location>
        <begin position="3"/>
        <end position="64"/>
    </location>
</feature>
<dbReference type="AlphaFoldDB" id="A0A2R5LAT8"/>
<dbReference type="InterPro" id="IPR036028">
    <property type="entry name" value="SH3-like_dom_sf"/>
</dbReference>
<dbReference type="InterPro" id="IPR027267">
    <property type="entry name" value="AH/BAR_dom_sf"/>
</dbReference>
<comment type="subcellular location">
    <subcellularLocation>
        <location evidence="1">Cytoplasmic vesicle membrane</location>
    </subcellularLocation>
</comment>
<accession>A0A2R5LAT8</accession>
<evidence type="ECO:0000313" key="10">
    <source>
        <dbReference type="EMBL" id="MBY06575.1"/>
    </source>
</evidence>
<dbReference type="CDD" id="cd06862">
    <property type="entry name" value="PX_SNX9_18_like"/>
    <property type="match status" value="1"/>
</dbReference>
<dbReference type="InterPro" id="IPR036871">
    <property type="entry name" value="PX_dom_sf"/>
</dbReference>
<dbReference type="Pfam" id="PF10456">
    <property type="entry name" value="BAR_3_WASP_bdg"/>
    <property type="match status" value="1"/>
</dbReference>
<evidence type="ECO:0000256" key="3">
    <source>
        <dbReference type="ARBA" id="ARBA00022443"/>
    </source>
</evidence>
<keyword evidence="5" id="KW-0968">Cytoplasmic vesicle</keyword>
<dbReference type="InterPro" id="IPR001683">
    <property type="entry name" value="PX_dom"/>
</dbReference>
<feature type="region of interest" description="Disordered" evidence="7">
    <location>
        <begin position="59"/>
        <end position="151"/>
    </location>
</feature>
<dbReference type="Gene3D" id="2.30.30.40">
    <property type="entry name" value="SH3 Domains"/>
    <property type="match status" value="1"/>
</dbReference>